<dbReference type="Gene3D" id="3.90.190.10">
    <property type="entry name" value="Protein tyrosine phosphatase superfamily"/>
    <property type="match status" value="1"/>
</dbReference>
<dbReference type="InterPro" id="IPR029021">
    <property type="entry name" value="Prot-tyrosine_phosphatase-like"/>
</dbReference>
<reference evidence="4 5" key="1">
    <citation type="submission" date="2015-11" db="EMBL/GenBank/DDBJ databases">
        <authorList>
            <person name="Zhang Y."/>
            <person name="Guo Z."/>
        </authorList>
    </citation>
    <scope>NUCLEOTIDE SEQUENCE [LARGE SCALE GENOMIC DNA]</scope>
    <source>
        <strain evidence="4 5">KCTC 32221</strain>
    </source>
</reference>
<gene>
    <name evidence="4" type="ORF">PS2015_320</name>
</gene>
<feature type="signal peptide" evidence="2">
    <location>
        <begin position="1"/>
        <end position="32"/>
    </location>
</feature>
<evidence type="ECO:0000256" key="1">
    <source>
        <dbReference type="ARBA" id="ARBA00009580"/>
    </source>
</evidence>
<protein>
    <recommendedName>
        <fullName evidence="3">Tyrosine specific protein phosphatases domain-containing protein</fullName>
    </recommendedName>
</protein>
<dbReference type="EMBL" id="CP013189">
    <property type="protein sequence ID" value="ALO45010.1"/>
    <property type="molecule type" value="Genomic_DNA"/>
</dbReference>
<dbReference type="KEGG" id="pspi:PS2015_320"/>
<sequence length="303" mass="33655" precursor="true">MMRKLYNRLPPRLMAVWGGCLLSALLGLSAMAATPAERALIERHLILLEGGRNFRDLGGFQTQDGKTVKSGMLFRSGVLHHLTDDDYRALESLGIATVVDLRSTEERSSEPTHWQASPVKMMTWDYDMGLGDDGELLADFMKPDLDAAEAERLMGDMYRNMVTEQRPHYADMFAELASRDEPLLFHCSAGKDRTGIAAALLLIALGVDRETAILDYTLSEVIASLPEYQGSAPALNEPADNNYEFLSRMPEAALSALMGTRRSYIETAFDEMSRQYGSVDNYISQALQLSAQDLATLRANFLE</sequence>
<comment type="similarity">
    <text evidence="1">Belongs to the protein-tyrosine phosphatase family.</text>
</comment>
<dbReference type="Proteomes" id="UP000065641">
    <property type="component" value="Chromosome"/>
</dbReference>
<keyword evidence="2" id="KW-0732">Signal</keyword>
<accession>A0A0S2KAL3</accession>
<dbReference type="PROSITE" id="PS00383">
    <property type="entry name" value="TYR_PHOSPHATASE_1"/>
    <property type="match status" value="1"/>
</dbReference>
<dbReference type="OrthoDB" id="1188001at2"/>
<dbReference type="PANTHER" id="PTHR31126">
    <property type="entry name" value="TYROSINE-PROTEIN PHOSPHATASE"/>
    <property type="match status" value="1"/>
</dbReference>
<feature type="domain" description="Tyrosine specific protein phosphatases" evidence="3">
    <location>
        <begin position="167"/>
        <end position="213"/>
    </location>
</feature>
<dbReference type="STRING" id="1249552.PS2015_320"/>
<name>A0A0S2KAL3_9GAMM</name>
<evidence type="ECO:0000256" key="2">
    <source>
        <dbReference type="SAM" id="SignalP"/>
    </source>
</evidence>
<organism evidence="4 5">
    <name type="scientific">Pseudohongiella spirulinae</name>
    <dbReference type="NCBI Taxonomy" id="1249552"/>
    <lineage>
        <taxon>Bacteria</taxon>
        <taxon>Pseudomonadati</taxon>
        <taxon>Pseudomonadota</taxon>
        <taxon>Gammaproteobacteria</taxon>
        <taxon>Pseudomonadales</taxon>
        <taxon>Pseudohongiellaceae</taxon>
        <taxon>Pseudohongiella</taxon>
    </lineage>
</organism>
<dbReference type="PANTHER" id="PTHR31126:SF1">
    <property type="entry name" value="TYROSINE SPECIFIC PROTEIN PHOSPHATASES DOMAIN-CONTAINING PROTEIN"/>
    <property type="match status" value="1"/>
</dbReference>
<dbReference type="SUPFAM" id="SSF52799">
    <property type="entry name" value="(Phosphotyrosine protein) phosphatases II"/>
    <property type="match status" value="1"/>
</dbReference>
<dbReference type="AlphaFoldDB" id="A0A0S2KAL3"/>
<evidence type="ECO:0000313" key="5">
    <source>
        <dbReference type="Proteomes" id="UP000065641"/>
    </source>
</evidence>
<dbReference type="InterPro" id="IPR016130">
    <property type="entry name" value="Tyr_Pase_AS"/>
</dbReference>
<evidence type="ECO:0000313" key="4">
    <source>
        <dbReference type="EMBL" id="ALO45010.1"/>
    </source>
</evidence>
<dbReference type="InterPro" id="IPR000387">
    <property type="entry name" value="Tyr_Pase_dom"/>
</dbReference>
<feature type="chain" id="PRO_5006601338" description="Tyrosine specific protein phosphatases domain-containing protein" evidence="2">
    <location>
        <begin position="33"/>
        <end position="303"/>
    </location>
</feature>
<dbReference type="RefSeq" id="WP_082627894.1">
    <property type="nucleotide sequence ID" value="NZ_CP013189.1"/>
</dbReference>
<keyword evidence="5" id="KW-1185">Reference proteome</keyword>
<dbReference type="PROSITE" id="PS50056">
    <property type="entry name" value="TYR_PHOSPHATASE_2"/>
    <property type="match status" value="1"/>
</dbReference>
<proteinExistence type="inferred from homology"/>
<evidence type="ECO:0000259" key="3">
    <source>
        <dbReference type="PROSITE" id="PS50056"/>
    </source>
</evidence>
<dbReference type="GO" id="GO:0004721">
    <property type="term" value="F:phosphoprotein phosphatase activity"/>
    <property type="evidence" value="ECO:0007669"/>
    <property type="project" value="InterPro"/>
</dbReference>
<dbReference type="Pfam" id="PF13350">
    <property type="entry name" value="Y_phosphatase3"/>
    <property type="match status" value="1"/>
</dbReference>
<dbReference type="InterPro" id="IPR026893">
    <property type="entry name" value="Tyr/Ser_Pase_IphP-type"/>
</dbReference>